<dbReference type="RefSeq" id="WP_110269221.1">
    <property type="nucleotide sequence ID" value="NZ_CP029289.2"/>
</dbReference>
<dbReference type="InterPro" id="IPR019293">
    <property type="entry name" value="ThiN"/>
</dbReference>
<feature type="domain" description="Pyridoxamine kinase/Phosphomethylpyrimidine kinase" evidence="1">
    <location>
        <begin position="13"/>
        <end position="253"/>
    </location>
</feature>
<dbReference type="InterPro" id="IPR029056">
    <property type="entry name" value="Ribokinase-like"/>
</dbReference>
<dbReference type="GeneID" id="36830624"/>
<dbReference type="EMBL" id="CP029289">
    <property type="protein sequence ID" value="AWR93337.1"/>
    <property type="molecule type" value="Genomic_DNA"/>
</dbReference>
<name>A0A2U9IBE2_9CREN</name>
<dbReference type="SUPFAM" id="SSF53639">
    <property type="entry name" value="AraD/HMP-PK domain-like"/>
    <property type="match status" value="1"/>
</dbReference>
<feature type="domain" description="Thiamine-phosphate synthase ThiN" evidence="2">
    <location>
        <begin position="270"/>
        <end position="434"/>
    </location>
</feature>
<dbReference type="InterPro" id="IPR013749">
    <property type="entry name" value="PM/HMP-P_kinase-1"/>
</dbReference>
<dbReference type="InterPro" id="IPR036409">
    <property type="entry name" value="Aldolase_II/adducin_N_sf"/>
</dbReference>
<evidence type="ECO:0000313" key="4">
    <source>
        <dbReference type="Proteomes" id="UP000248044"/>
    </source>
</evidence>
<dbReference type="OrthoDB" id="43786at2157"/>
<dbReference type="GO" id="GO:0008972">
    <property type="term" value="F:phosphomethylpyrimidine kinase activity"/>
    <property type="evidence" value="ECO:0007669"/>
    <property type="project" value="InterPro"/>
</dbReference>
<dbReference type="KEGG" id="abri:DFR85_00670"/>
<dbReference type="NCBIfam" id="TIGR00097">
    <property type="entry name" value="HMP-P_kinase"/>
    <property type="match status" value="1"/>
</dbReference>
<dbReference type="GO" id="GO:0008902">
    <property type="term" value="F:hydroxymethylpyrimidine kinase activity"/>
    <property type="evidence" value="ECO:0007669"/>
    <property type="project" value="TreeGrafter"/>
</dbReference>
<keyword evidence="3" id="KW-0808">Transferase</keyword>
<dbReference type="AlphaFoldDB" id="A0A2U9IBE2"/>
<dbReference type="GO" id="GO:0005829">
    <property type="term" value="C:cytosol"/>
    <property type="evidence" value="ECO:0007669"/>
    <property type="project" value="TreeGrafter"/>
</dbReference>
<dbReference type="InterPro" id="IPR004399">
    <property type="entry name" value="HMP/HMP-P_kinase_dom"/>
</dbReference>
<dbReference type="Gene3D" id="3.40.1190.20">
    <property type="match status" value="1"/>
</dbReference>
<evidence type="ECO:0000259" key="1">
    <source>
        <dbReference type="Pfam" id="PF08543"/>
    </source>
</evidence>
<evidence type="ECO:0000259" key="2">
    <source>
        <dbReference type="Pfam" id="PF10120"/>
    </source>
</evidence>
<dbReference type="CDD" id="cd01169">
    <property type="entry name" value="HMPP_kinase"/>
    <property type="match status" value="1"/>
</dbReference>
<dbReference type="PANTHER" id="PTHR20858">
    <property type="entry name" value="PHOSPHOMETHYLPYRIMIDINE KINASE"/>
    <property type="match status" value="1"/>
</dbReference>
<dbReference type="Pfam" id="PF10120">
    <property type="entry name" value="ThiN"/>
    <property type="match status" value="1"/>
</dbReference>
<dbReference type="Proteomes" id="UP000248044">
    <property type="component" value="Chromosome"/>
</dbReference>
<organism evidence="3 4">
    <name type="scientific">Acidianus brierleyi</name>
    <dbReference type="NCBI Taxonomy" id="41673"/>
    <lineage>
        <taxon>Archaea</taxon>
        <taxon>Thermoproteota</taxon>
        <taxon>Thermoprotei</taxon>
        <taxon>Sulfolobales</taxon>
        <taxon>Sulfolobaceae</taxon>
        <taxon>Acidianus</taxon>
    </lineage>
</organism>
<evidence type="ECO:0000313" key="3">
    <source>
        <dbReference type="EMBL" id="AWR93337.1"/>
    </source>
</evidence>
<keyword evidence="4" id="KW-1185">Reference proteome</keyword>
<dbReference type="Gene3D" id="3.40.225.10">
    <property type="entry name" value="Class II aldolase/adducin N-terminal domain"/>
    <property type="match status" value="1"/>
</dbReference>
<reference evidence="3 4" key="1">
    <citation type="submission" date="2018-05" db="EMBL/GenBank/DDBJ databases">
        <title>Complete Genome Sequences of Extremely Thermoacidophilic, Metal-Mobilizing Type-Strain Members of the Archaeal Family Sulfolobaceae: Acidianus brierleyi DSM-1651T, Acidianus sulfidivorans DSM-18786T, Metallosphaera hakonensis DSM-7519T, and Metallosphaera prunae DSM-10039T.</title>
        <authorList>
            <person name="Counts J.A."/>
            <person name="Kelly R.M."/>
        </authorList>
    </citation>
    <scope>NUCLEOTIDE SEQUENCE [LARGE SCALE GENOMIC DNA]</scope>
    <source>
        <strain evidence="3 4">DSM 1651</strain>
    </source>
</reference>
<dbReference type="PANTHER" id="PTHR20858:SF17">
    <property type="entry name" value="HYDROXYMETHYLPYRIMIDINE_PHOSPHOMETHYLPYRIMIDINE KINASE THI20-RELATED"/>
    <property type="match status" value="1"/>
</dbReference>
<gene>
    <name evidence="3" type="primary">thiD</name>
    <name evidence="3" type="ORF">DFR85_00670</name>
</gene>
<protein>
    <submittedName>
        <fullName evidence="3">Bifunctional hydroxymethylpyrimidine kinase/phosphomethylpyrimidine kinase</fullName>
    </submittedName>
</protein>
<accession>A0A2U9IBE2</accession>
<dbReference type="GO" id="GO:0009228">
    <property type="term" value="P:thiamine biosynthetic process"/>
    <property type="evidence" value="ECO:0007669"/>
    <property type="project" value="InterPro"/>
</dbReference>
<proteinExistence type="predicted"/>
<dbReference type="SUPFAM" id="SSF53613">
    <property type="entry name" value="Ribokinase-like"/>
    <property type="match status" value="1"/>
</dbReference>
<dbReference type="Pfam" id="PF08543">
    <property type="entry name" value="Phos_pyr_kin"/>
    <property type="match status" value="1"/>
</dbReference>
<sequence>MKKQVALSVAGIDTGNGAGVETDIKVFEILGVHGILAVSAITVQNTLGIKEIFPISSELLDSQISWLLSDFKVDSVKLGMLYNSAQFKVINDKLRQYKIVTDPVIYAKDGTQLINDIEDYKKYIIKNTTVLTPNAVEASILSGVKIESKNDQEIAAKKIYEIYGVPYVIIKGGHIKGDYSFDVLYDGKDFYEIGYRRISEKNTHGTGSVFASAIAAEIAKGNNIVDAIRIARDLLQGSIAYGLEIGKGIGPVDPFFLLKEIMKYEVLEDMVKFGDFIVNTQNFWKLIPEVQSNFAHSIDSNYVNSIDDIATFRGRIVKTWNNNVKVGFPAVFGNPTHTARLLFSIISKGYNANSLINIKYDEKIISLFKEIGYEVIEINRDLEPAHGENKTMQWIIEYIAANYGNIPKVIFDKGTKGKEAMIRFWTNSLEEMENSLGYICKSL</sequence>
<keyword evidence="3" id="KW-0418">Kinase</keyword>